<protein>
    <submittedName>
        <fullName evidence="1">Adenosylhomocysteinase</fullName>
        <ecNumber evidence="1">3.3.1.1</ecNumber>
    </submittedName>
</protein>
<dbReference type="PANTHER" id="PTHR23420:SF0">
    <property type="entry name" value="ADENOSYLHOMOCYSTEINASE"/>
    <property type="match status" value="1"/>
</dbReference>
<dbReference type="EMBL" id="CAADRN010000370">
    <property type="protein sequence ID" value="VFU19161.1"/>
    <property type="molecule type" value="Genomic_DNA"/>
</dbReference>
<dbReference type="Pfam" id="PF05221">
    <property type="entry name" value="AdoHcyase"/>
    <property type="match status" value="1"/>
</dbReference>
<name>A0A485M7R7_9ZZZZ</name>
<evidence type="ECO:0000313" key="1">
    <source>
        <dbReference type="EMBL" id="VFU19161.1"/>
    </source>
</evidence>
<keyword evidence="1" id="KW-0378">Hydrolase</keyword>
<sequence length="84" mass="9376">MGGGRLVNLAAGDGHPTEIMDMSFAIQALSARYIQENAGNLDRRLYRVPEEIDRRVALLKLNSLGITIDSLTGEQEAYLNKWQE</sequence>
<dbReference type="GO" id="GO:0005829">
    <property type="term" value="C:cytosol"/>
    <property type="evidence" value="ECO:0007669"/>
    <property type="project" value="TreeGrafter"/>
</dbReference>
<reference evidence="1" key="1">
    <citation type="submission" date="2019-03" db="EMBL/GenBank/DDBJ databases">
        <authorList>
            <person name="Hao L."/>
        </authorList>
    </citation>
    <scope>NUCLEOTIDE SEQUENCE</scope>
</reference>
<accession>A0A485M7R7</accession>
<dbReference type="GO" id="GO:0004013">
    <property type="term" value="F:adenosylhomocysteinase activity"/>
    <property type="evidence" value="ECO:0007669"/>
    <property type="project" value="TreeGrafter"/>
</dbReference>
<dbReference type="AlphaFoldDB" id="A0A485M7R7"/>
<proteinExistence type="predicted"/>
<dbReference type="InterPro" id="IPR000043">
    <property type="entry name" value="Adenosylhomocysteinase-like"/>
</dbReference>
<gene>
    <name evidence="1" type="ORF">SCFA_680001</name>
</gene>
<dbReference type="InterPro" id="IPR042172">
    <property type="entry name" value="Adenosylhomocyst_ase-like_sf"/>
</dbReference>
<dbReference type="Gene3D" id="3.40.50.1480">
    <property type="entry name" value="Adenosylhomocysteinase-like"/>
    <property type="match status" value="1"/>
</dbReference>
<dbReference type="GO" id="GO:0033353">
    <property type="term" value="P:S-adenosylmethionine cycle"/>
    <property type="evidence" value="ECO:0007669"/>
    <property type="project" value="TreeGrafter"/>
</dbReference>
<organism evidence="1">
    <name type="scientific">anaerobic digester metagenome</name>
    <dbReference type="NCBI Taxonomy" id="1263854"/>
    <lineage>
        <taxon>unclassified sequences</taxon>
        <taxon>metagenomes</taxon>
        <taxon>ecological metagenomes</taxon>
    </lineage>
</organism>
<dbReference type="PANTHER" id="PTHR23420">
    <property type="entry name" value="ADENOSYLHOMOCYSTEINASE"/>
    <property type="match status" value="1"/>
</dbReference>
<dbReference type="EC" id="3.3.1.1" evidence="1"/>
<dbReference type="SUPFAM" id="SSF52283">
    <property type="entry name" value="Formate/glycerate dehydrogenase catalytic domain-like"/>
    <property type="match status" value="1"/>
</dbReference>